<evidence type="ECO:0000313" key="2">
    <source>
        <dbReference type="EMBL" id="MVT41001.1"/>
    </source>
</evidence>
<keyword evidence="1" id="KW-1133">Transmembrane helix</keyword>
<dbReference type="OrthoDB" id="671903at2"/>
<keyword evidence="3" id="KW-1185">Reference proteome</keyword>
<keyword evidence="1" id="KW-0812">Transmembrane</keyword>
<gene>
    <name evidence="2" type="ORF">GO495_10450</name>
</gene>
<proteinExistence type="predicted"/>
<dbReference type="RefSeq" id="WP_157299623.1">
    <property type="nucleotide sequence ID" value="NZ_BAAAZB010000010.1"/>
</dbReference>
<evidence type="ECO:0000256" key="1">
    <source>
        <dbReference type="SAM" id="Phobius"/>
    </source>
</evidence>
<evidence type="ECO:0008006" key="4">
    <source>
        <dbReference type="Google" id="ProtNLM"/>
    </source>
</evidence>
<reference evidence="2 3" key="1">
    <citation type="submission" date="2019-12" db="EMBL/GenBank/DDBJ databases">
        <title>The draft genomic sequence of strain Chitinophaga oryziterrae JCM 16595.</title>
        <authorList>
            <person name="Zhang X."/>
        </authorList>
    </citation>
    <scope>NUCLEOTIDE SEQUENCE [LARGE SCALE GENOMIC DNA]</scope>
    <source>
        <strain evidence="2 3">JCM 16595</strain>
    </source>
</reference>
<comment type="caution">
    <text evidence="2">The sequence shown here is derived from an EMBL/GenBank/DDBJ whole genome shotgun (WGS) entry which is preliminary data.</text>
</comment>
<name>A0A6N8J8S2_9BACT</name>
<protein>
    <recommendedName>
        <fullName evidence="4">Zinc-finger domain-containing protein</fullName>
    </recommendedName>
</protein>
<feature type="transmembrane region" description="Helical" evidence="1">
    <location>
        <begin position="104"/>
        <end position="131"/>
    </location>
</feature>
<organism evidence="2 3">
    <name type="scientific">Chitinophaga oryziterrae</name>
    <dbReference type="NCBI Taxonomy" id="1031224"/>
    <lineage>
        <taxon>Bacteria</taxon>
        <taxon>Pseudomonadati</taxon>
        <taxon>Bacteroidota</taxon>
        <taxon>Chitinophagia</taxon>
        <taxon>Chitinophagales</taxon>
        <taxon>Chitinophagaceae</taxon>
        <taxon>Chitinophaga</taxon>
    </lineage>
</organism>
<accession>A0A6N8J8S2</accession>
<dbReference type="AlphaFoldDB" id="A0A6N8J8S2"/>
<evidence type="ECO:0000313" key="3">
    <source>
        <dbReference type="Proteomes" id="UP000468388"/>
    </source>
</evidence>
<dbReference type="EMBL" id="WRXO01000002">
    <property type="protein sequence ID" value="MVT41001.1"/>
    <property type="molecule type" value="Genomic_DNA"/>
</dbReference>
<dbReference type="Proteomes" id="UP000468388">
    <property type="component" value="Unassembled WGS sequence"/>
</dbReference>
<sequence>MEYERYISDGILEKYFLGFATPEEKRELEIHLSIFPELQTEMDAVERRIERAAFKDAALPPAHIKSALMQQIAAESVDEQTYSYNIKYNTVTAPSSNYNMSVHIGWKIVLIALLSMIALSVLAAIVFYLAAMQK</sequence>
<keyword evidence="1" id="KW-0472">Membrane</keyword>